<evidence type="ECO:0000313" key="2">
    <source>
        <dbReference type="Proteomes" id="UP000324222"/>
    </source>
</evidence>
<organism evidence="1 2">
    <name type="scientific">Portunus trituberculatus</name>
    <name type="common">Swimming crab</name>
    <name type="synonym">Neptunus trituberculatus</name>
    <dbReference type="NCBI Taxonomy" id="210409"/>
    <lineage>
        <taxon>Eukaryota</taxon>
        <taxon>Metazoa</taxon>
        <taxon>Ecdysozoa</taxon>
        <taxon>Arthropoda</taxon>
        <taxon>Crustacea</taxon>
        <taxon>Multicrustacea</taxon>
        <taxon>Malacostraca</taxon>
        <taxon>Eumalacostraca</taxon>
        <taxon>Eucarida</taxon>
        <taxon>Decapoda</taxon>
        <taxon>Pleocyemata</taxon>
        <taxon>Brachyura</taxon>
        <taxon>Eubrachyura</taxon>
        <taxon>Portunoidea</taxon>
        <taxon>Portunidae</taxon>
        <taxon>Portuninae</taxon>
        <taxon>Portunus</taxon>
    </lineage>
</organism>
<evidence type="ECO:0000313" key="1">
    <source>
        <dbReference type="EMBL" id="MPC86866.1"/>
    </source>
</evidence>
<dbReference type="EMBL" id="VSRR010072758">
    <property type="protein sequence ID" value="MPC86866.1"/>
    <property type="molecule type" value="Genomic_DNA"/>
</dbReference>
<accession>A0A5B7IYU4</accession>
<sequence>MQVYDEMRVFGCDRTAAQHNLVYLGSNSPPANHSLSPIRLSNFTTGGYASSITLQPSAALLRRLVHIAFIPFLL</sequence>
<keyword evidence="2" id="KW-1185">Reference proteome</keyword>
<dbReference type="Proteomes" id="UP000324222">
    <property type="component" value="Unassembled WGS sequence"/>
</dbReference>
<gene>
    <name evidence="1" type="ORF">E2C01_081703</name>
</gene>
<protein>
    <submittedName>
        <fullName evidence="1">Uncharacterized protein</fullName>
    </submittedName>
</protein>
<proteinExistence type="predicted"/>
<name>A0A5B7IYU4_PORTR</name>
<reference evidence="1 2" key="1">
    <citation type="submission" date="2019-05" db="EMBL/GenBank/DDBJ databases">
        <title>Another draft genome of Portunus trituberculatus and its Hox gene families provides insights of decapod evolution.</title>
        <authorList>
            <person name="Jeong J.-H."/>
            <person name="Song I."/>
            <person name="Kim S."/>
            <person name="Choi T."/>
            <person name="Kim D."/>
            <person name="Ryu S."/>
            <person name="Kim W."/>
        </authorList>
    </citation>
    <scope>NUCLEOTIDE SEQUENCE [LARGE SCALE GENOMIC DNA]</scope>
    <source>
        <tissue evidence="1">Muscle</tissue>
    </source>
</reference>
<comment type="caution">
    <text evidence="1">The sequence shown here is derived from an EMBL/GenBank/DDBJ whole genome shotgun (WGS) entry which is preliminary data.</text>
</comment>
<dbReference type="AlphaFoldDB" id="A0A5B7IYU4"/>